<accession>A0AAD4AKJ9</accession>
<reference evidence="2" key="2">
    <citation type="submission" date="2015-03" db="EMBL/GenBank/DDBJ databases">
        <title>Genome sequence of Pseudoalteromonas citrea.</title>
        <authorList>
            <person name="Xie B.-B."/>
            <person name="Rong J.-C."/>
            <person name="Qin Q.-L."/>
            <person name="Zhang Y.-Z."/>
        </authorList>
    </citation>
    <scope>NUCLEOTIDE SEQUENCE</scope>
    <source>
        <strain evidence="2">DSM 8771</strain>
    </source>
</reference>
<dbReference type="RefSeq" id="WP_010364827.1">
    <property type="nucleotide sequence ID" value="NZ_AHBZ03000014.1"/>
</dbReference>
<evidence type="ECO:0000256" key="1">
    <source>
        <dbReference type="SAM" id="Phobius"/>
    </source>
</evidence>
<evidence type="ECO:0000313" key="3">
    <source>
        <dbReference type="Proteomes" id="UP000016487"/>
    </source>
</evidence>
<sequence length="76" mass="8488">MSGTTMIFLIVLVSVGFGAIREIYITKLELKKRSTKGDQDVESLKTEISALKERIVVLEKLVTDDGYQVSKDIGRL</sequence>
<name>A0AAD4AKJ9_9GAMM</name>
<reference evidence="2" key="1">
    <citation type="journal article" date="2012" name="J. Bacteriol.">
        <title>Genome sequences of type strains of seven species of the marine bacterium Pseudoalteromonas.</title>
        <authorList>
            <person name="Xie B.B."/>
            <person name="Shu Y.L."/>
            <person name="Qin Q.L."/>
            <person name="Rong J.C."/>
            <person name="Zhang X.Y."/>
            <person name="Chen X.L."/>
            <person name="Shi M."/>
            <person name="He H.L."/>
            <person name="Zhou B.C."/>
            <person name="Zhang Y.Z."/>
        </authorList>
    </citation>
    <scope>NUCLEOTIDE SEQUENCE</scope>
    <source>
        <strain evidence="2">DSM 8771</strain>
    </source>
</reference>
<keyword evidence="1" id="KW-1133">Transmembrane helix</keyword>
<gene>
    <name evidence="2" type="ORF">PCIT_a0433</name>
</gene>
<feature type="transmembrane region" description="Helical" evidence="1">
    <location>
        <begin position="6"/>
        <end position="24"/>
    </location>
</feature>
<keyword evidence="1" id="KW-0472">Membrane</keyword>
<keyword evidence="1" id="KW-0812">Transmembrane</keyword>
<evidence type="ECO:0000313" key="2">
    <source>
        <dbReference type="EMBL" id="KAF7774048.1"/>
    </source>
</evidence>
<evidence type="ECO:0008006" key="4">
    <source>
        <dbReference type="Google" id="ProtNLM"/>
    </source>
</evidence>
<protein>
    <recommendedName>
        <fullName evidence="4">Nitrite reductase</fullName>
    </recommendedName>
</protein>
<dbReference type="AlphaFoldDB" id="A0AAD4AKJ9"/>
<proteinExistence type="predicted"/>
<dbReference type="EMBL" id="AHBZ03000014">
    <property type="protein sequence ID" value="KAF7774048.1"/>
    <property type="molecule type" value="Genomic_DNA"/>
</dbReference>
<comment type="caution">
    <text evidence="2">The sequence shown here is derived from an EMBL/GenBank/DDBJ whole genome shotgun (WGS) entry which is preliminary data.</text>
</comment>
<organism evidence="2 3">
    <name type="scientific">Pseudoalteromonas citrea</name>
    <dbReference type="NCBI Taxonomy" id="43655"/>
    <lineage>
        <taxon>Bacteria</taxon>
        <taxon>Pseudomonadati</taxon>
        <taxon>Pseudomonadota</taxon>
        <taxon>Gammaproteobacteria</taxon>
        <taxon>Alteromonadales</taxon>
        <taxon>Pseudoalteromonadaceae</taxon>
        <taxon>Pseudoalteromonas</taxon>
    </lineage>
</organism>
<dbReference type="Proteomes" id="UP000016487">
    <property type="component" value="Unassembled WGS sequence"/>
</dbReference>